<proteinExistence type="inferred from homology"/>
<organism evidence="6 7">
    <name type="scientific">Xenopus laevis</name>
    <name type="common">African clawed frog</name>
    <dbReference type="NCBI Taxonomy" id="8355"/>
    <lineage>
        <taxon>Eukaryota</taxon>
        <taxon>Metazoa</taxon>
        <taxon>Chordata</taxon>
        <taxon>Craniata</taxon>
        <taxon>Vertebrata</taxon>
        <taxon>Euteleostomi</taxon>
        <taxon>Amphibia</taxon>
        <taxon>Batrachia</taxon>
        <taxon>Anura</taxon>
        <taxon>Pipoidea</taxon>
        <taxon>Pipidae</taxon>
        <taxon>Xenopodinae</taxon>
        <taxon>Xenopus</taxon>
        <taxon>Xenopus</taxon>
    </lineage>
</organism>
<sequence length="861" mass="98978">MFRKPKRTIRVRKAESSEEEEQEAETEQPRSRGQRRHAGRGLFCGTERGKREEAAQRDGSGSDSAGEPERSDTVGTEASQRLAAPPTLLSFTDEREDADFKIKKPTINAVLFQVQKKAENKNPTIKPYKKEKERAAQSESDGSSELEDPRENGAKSENDSSNELGGLKEDGAKSESDSISEPRDPKEDGAKSESDSSSEVDNKDLKDNQHLESRDSSNSGASSSPPSPLTGVIPDTKVIRAARRQRKLARAQGDYIPIGTKQEVSSSSQSESGSDIDDHERRIKFAPGSKTLQERMAEEMSSSGDSEMHKSEDEEDLQDQWEEQQIRKGVRHQKGMDEDLPRDRIKFKSKRSVEPRFSLPLVTAEDIRKKLTLRLNSYREVHRTHVAEREKYAYDLDSAKTTLEKLEVSSTEQTYKFFKKMKTYVENFVDCVNEKIAQINRLELEMLEIFQERAESLKKRRQDDLRNESAAIQNLVSGTKDAEGQTTDLMINCELRRNRRRQRRKECGDTDHCEGMSSDDELLTDDESTFQKKRENIRVQCKNIFEDVHEDFHQIKNILSRFTEWRERFAESYYDAYISLCLHKLLNPIIRVHLLDWNPLEDNKDLETMTWCQDLEEFCYRGDEVDMNEEEKPDHKVLSAVIEKTVIPKVSGFVELLWDPLSAVQTENLVHFCKTNVIHDESSKAMQGLINCLLSTMKKAIEDDVFIPLYPKRLLQDKSSPHSKFQERRFWSAVKMLQNILCWDGFLQEETLQELGLDKLLNRYLLLIILNTEPGPDSVKKCIKVVECLPQSWFRNLESGSSLPRLVNFSKHMLQCIHTLDKLNDRENMKILASLLLKIKATDYAEEASSQYNLQELKVVT</sequence>
<evidence type="ECO:0000256" key="2">
    <source>
        <dbReference type="ARBA" id="ARBA00010801"/>
    </source>
</evidence>
<dbReference type="OrthoDB" id="429427at2759"/>
<comment type="subcellular location">
    <subcellularLocation>
        <location evidence="1">Nucleus</location>
    </subcellularLocation>
</comment>
<feature type="compositionally biased region" description="Acidic residues" evidence="4">
    <location>
        <begin position="17"/>
        <end position="26"/>
    </location>
</feature>
<dbReference type="Pfam" id="PF07842">
    <property type="entry name" value="GCFC"/>
    <property type="match status" value="1"/>
</dbReference>
<feature type="compositionally biased region" description="Basic residues" evidence="4">
    <location>
        <begin position="1"/>
        <end position="11"/>
    </location>
</feature>
<feature type="compositionally biased region" description="Basic residues" evidence="4">
    <location>
        <begin position="240"/>
        <end position="249"/>
    </location>
</feature>
<evidence type="ECO:0000256" key="3">
    <source>
        <dbReference type="ARBA" id="ARBA00023242"/>
    </source>
</evidence>
<dbReference type="GO" id="GO:0005634">
    <property type="term" value="C:nucleus"/>
    <property type="evidence" value="ECO:0000318"/>
    <property type="project" value="GO_Central"/>
</dbReference>
<evidence type="ECO:0000313" key="7">
    <source>
        <dbReference type="RefSeq" id="XP_018121473.1"/>
    </source>
</evidence>
<dbReference type="PaxDb" id="8355-A0A1L8G5H8"/>
<dbReference type="CTD" id="108718269"/>
<feature type="compositionally biased region" description="Basic and acidic residues" evidence="4">
    <location>
        <begin position="166"/>
        <end position="215"/>
    </location>
</feature>
<dbReference type="RefSeq" id="XP_018121473.1">
    <property type="nucleotide sequence ID" value="XM_018265984.2"/>
</dbReference>
<protein>
    <submittedName>
        <fullName evidence="7">Intron Large complex component GCFC2</fullName>
    </submittedName>
</protein>
<feature type="compositionally biased region" description="Basic and acidic residues" evidence="4">
    <location>
        <begin position="47"/>
        <end position="56"/>
    </location>
</feature>
<feature type="region of interest" description="Disordered" evidence="4">
    <location>
        <begin position="1"/>
        <end position="93"/>
    </location>
</feature>
<reference evidence="7" key="1">
    <citation type="submission" date="2025-08" db="UniProtKB">
        <authorList>
            <consortium name="RefSeq"/>
        </authorList>
    </citation>
    <scope>IDENTIFICATION</scope>
    <source>
        <strain evidence="7">J_2021</strain>
        <tissue evidence="7">Erythrocytes</tissue>
    </source>
</reference>
<dbReference type="GO" id="GO:0000398">
    <property type="term" value="P:mRNA splicing, via spliceosome"/>
    <property type="evidence" value="ECO:0007669"/>
    <property type="project" value="InterPro"/>
</dbReference>
<accession>A0A1L8G5H8</accession>
<feature type="compositionally biased region" description="Basic and acidic residues" evidence="4">
    <location>
        <begin position="147"/>
        <end position="158"/>
    </location>
</feature>
<comment type="similarity">
    <text evidence="2">Belongs to the GCF family.</text>
</comment>
<gene>
    <name evidence="7 8" type="primary">gcfc2.S</name>
</gene>
<evidence type="ECO:0000259" key="5">
    <source>
        <dbReference type="Pfam" id="PF07842"/>
    </source>
</evidence>
<dbReference type="AGR" id="Xenbase:XB-GENE-6486525"/>
<dbReference type="GeneID" id="108718269"/>
<dbReference type="PANTHER" id="PTHR12214:SF4">
    <property type="entry name" value="INTRON LARGE COMPLEX COMPONENT GCFC2"/>
    <property type="match status" value="1"/>
</dbReference>
<evidence type="ECO:0000256" key="1">
    <source>
        <dbReference type="ARBA" id="ARBA00004123"/>
    </source>
</evidence>
<keyword evidence="3" id="KW-0539">Nucleus</keyword>
<dbReference type="Xenbase" id="XB-GENE-6486525">
    <property type="gene designation" value="gcfc2.S"/>
</dbReference>
<dbReference type="GO" id="GO:0003677">
    <property type="term" value="F:DNA binding"/>
    <property type="evidence" value="ECO:0007669"/>
    <property type="project" value="InterPro"/>
</dbReference>
<dbReference type="STRING" id="8355.A0A1L8G5H8"/>
<evidence type="ECO:0000313" key="8">
    <source>
        <dbReference type="Xenbase" id="XB-GENE-6486525"/>
    </source>
</evidence>
<dbReference type="InterPro" id="IPR022783">
    <property type="entry name" value="GCFC_dom"/>
</dbReference>
<feature type="domain" description="GCF C-terminal" evidence="5">
    <location>
        <begin position="556"/>
        <end position="765"/>
    </location>
</feature>
<dbReference type="InterPro" id="IPR012890">
    <property type="entry name" value="GCFC2-like"/>
</dbReference>
<evidence type="ECO:0000256" key="4">
    <source>
        <dbReference type="SAM" id="MobiDB-lite"/>
    </source>
</evidence>
<name>A0A1L8G5H8_XENLA</name>
<dbReference type="PANTHER" id="PTHR12214">
    <property type="entry name" value="GC-RICH SEQUENCE DNA-BINDING FACTOR"/>
    <property type="match status" value="1"/>
</dbReference>
<evidence type="ECO:0000313" key="6">
    <source>
        <dbReference type="Proteomes" id="UP000186698"/>
    </source>
</evidence>
<dbReference type="Proteomes" id="UP000186698">
    <property type="component" value="Chromosome 5S"/>
</dbReference>
<dbReference type="OMA" id="KQAMTLM"/>
<keyword evidence="6" id="KW-1185">Reference proteome</keyword>
<dbReference type="Bgee" id="108718269">
    <property type="expression patterns" value="Expressed in egg cell and 19 other cell types or tissues"/>
</dbReference>
<feature type="region of interest" description="Disordered" evidence="4">
    <location>
        <begin position="113"/>
        <end position="320"/>
    </location>
</feature>
<dbReference type="KEGG" id="xla:108718269"/>
<dbReference type="AlphaFoldDB" id="A0A1L8G5H8"/>